<feature type="region of interest" description="Disordered" evidence="7">
    <location>
        <begin position="516"/>
        <end position="542"/>
    </location>
</feature>
<dbReference type="FunFam" id="3.30.160.60:FF:000072">
    <property type="entry name" value="zinc finger protein 143 isoform X1"/>
    <property type="match status" value="1"/>
</dbReference>
<evidence type="ECO:0000256" key="6">
    <source>
        <dbReference type="PROSITE-ProRule" id="PRU01263"/>
    </source>
</evidence>
<dbReference type="FunFam" id="3.30.160.60:FF:000446">
    <property type="entry name" value="Zinc finger protein"/>
    <property type="match status" value="1"/>
</dbReference>
<keyword evidence="2" id="KW-0677">Repeat</keyword>
<gene>
    <name evidence="10" type="primary">CSON014659</name>
</gene>
<accession>A0A336MB47</accession>
<keyword evidence="3 5" id="KW-0863">Zinc-finger</keyword>
<dbReference type="VEuPathDB" id="VectorBase:CSON014659"/>
<dbReference type="SMART" id="SM00868">
    <property type="entry name" value="zf-AD"/>
    <property type="match status" value="1"/>
</dbReference>
<proteinExistence type="predicted"/>
<feature type="binding site" evidence="6">
    <location>
        <position position="55"/>
    </location>
    <ligand>
        <name>Zn(2+)</name>
        <dbReference type="ChEBI" id="CHEBI:29105"/>
    </ligand>
</feature>
<evidence type="ECO:0000256" key="3">
    <source>
        <dbReference type="ARBA" id="ARBA00022771"/>
    </source>
</evidence>
<dbReference type="PROSITE" id="PS51915">
    <property type="entry name" value="ZAD"/>
    <property type="match status" value="1"/>
</dbReference>
<feature type="binding site" evidence="6">
    <location>
        <position position="52"/>
    </location>
    <ligand>
        <name>Zn(2+)</name>
        <dbReference type="ChEBI" id="CHEBI:29105"/>
    </ligand>
</feature>
<dbReference type="InterPro" id="IPR012934">
    <property type="entry name" value="Znf_AD"/>
</dbReference>
<dbReference type="FunFam" id="3.30.160.60:FF:000202">
    <property type="entry name" value="Zinc finger protein 574"/>
    <property type="match status" value="1"/>
</dbReference>
<dbReference type="PROSITE" id="PS50157">
    <property type="entry name" value="ZINC_FINGER_C2H2_2"/>
    <property type="match status" value="7"/>
</dbReference>
<keyword evidence="4 6" id="KW-0862">Zinc</keyword>
<organism evidence="10">
    <name type="scientific">Culicoides sonorensis</name>
    <name type="common">Biting midge</name>
    <dbReference type="NCBI Taxonomy" id="179676"/>
    <lineage>
        <taxon>Eukaryota</taxon>
        <taxon>Metazoa</taxon>
        <taxon>Ecdysozoa</taxon>
        <taxon>Arthropoda</taxon>
        <taxon>Hexapoda</taxon>
        <taxon>Insecta</taxon>
        <taxon>Pterygota</taxon>
        <taxon>Neoptera</taxon>
        <taxon>Endopterygota</taxon>
        <taxon>Diptera</taxon>
        <taxon>Nematocera</taxon>
        <taxon>Chironomoidea</taxon>
        <taxon>Ceratopogonidae</taxon>
        <taxon>Ceratopogoninae</taxon>
        <taxon>Culicoides</taxon>
        <taxon>Monoculicoides</taxon>
    </lineage>
</organism>
<dbReference type="Pfam" id="PF07776">
    <property type="entry name" value="zf-AD"/>
    <property type="match status" value="1"/>
</dbReference>
<feature type="domain" description="C2H2-type" evidence="8">
    <location>
        <begin position="422"/>
        <end position="449"/>
    </location>
</feature>
<feature type="domain" description="C2H2-type" evidence="8">
    <location>
        <begin position="478"/>
        <end position="505"/>
    </location>
</feature>
<dbReference type="SMART" id="SM00355">
    <property type="entry name" value="ZnF_C2H2"/>
    <property type="match status" value="10"/>
</dbReference>
<feature type="domain" description="C2H2-type" evidence="8">
    <location>
        <begin position="450"/>
        <end position="477"/>
    </location>
</feature>
<name>A0A336MB47_CULSO</name>
<dbReference type="GO" id="GO:0008270">
    <property type="term" value="F:zinc ion binding"/>
    <property type="evidence" value="ECO:0007669"/>
    <property type="project" value="UniProtKB-UniRule"/>
</dbReference>
<feature type="domain" description="C2H2-type" evidence="8">
    <location>
        <begin position="365"/>
        <end position="388"/>
    </location>
</feature>
<dbReference type="GO" id="GO:0032502">
    <property type="term" value="P:developmental process"/>
    <property type="evidence" value="ECO:0007669"/>
    <property type="project" value="UniProtKB-ARBA"/>
</dbReference>
<evidence type="ECO:0000256" key="2">
    <source>
        <dbReference type="ARBA" id="ARBA00022737"/>
    </source>
</evidence>
<evidence type="ECO:0000313" key="10">
    <source>
        <dbReference type="EMBL" id="SSX27572.1"/>
    </source>
</evidence>
<evidence type="ECO:0000256" key="1">
    <source>
        <dbReference type="ARBA" id="ARBA00022723"/>
    </source>
</evidence>
<dbReference type="GO" id="GO:0005634">
    <property type="term" value="C:nucleus"/>
    <property type="evidence" value="ECO:0007669"/>
    <property type="project" value="InterPro"/>
</dbReference>
<feature type="binding site" evidence="6">
    <location>
        <position position="12"/>
    </location>
    <ligand>
        <name>Zn(2+)</name>
        <dbReference type="ChEBI" id="CHEBI:29105"/>
    </ligand>
</feature>
<dbReference type="InterPro" id="IPR013087">
    <property type="entry name" value="Znf_C2H2_type"/>
</dbReference>
<reference evidence="10" key="1">
    <citation type="submission" date="2018-07" db="EMBL/GenBank/DDBJ databases">
        <authorList>
            <person name="Quirk P.G."/>
            <person name="Krulwich T.A."/>
        </authorList>
    </citation>
    <scope>NUCLEOTIDE SEQUENCE</scope>
</reference>
<evidence type="ECO:0000256" key="4">
    <source>
        <dbReference type="ARBA" id="ARBA00022833"/>
    </source>
</evidence>
<dbReference type="PANTHER" id="PTHR24379">
    <property type="entry name" value="KRAB AND ZINC FINGER DOMAIN-CONTAINING"/>
    <property type="match status" value="1"/>
</dbReference>
<feature type="binding site" evidence="6">
    <location>
        <position position="15"/>
    </location>
    <ligand>
        <name>Zn(2+)</name>
        <dbReference type="ChEBI" id="CHEBI:29105"/>
    </ligand>
</feature>
<feature type="domain" description="C2H2-type" evidence="8">
    <location>
        <begin position="394"/>
        <end position="421"/>
    </location>
</feature>
<dbReference type="SUPFAM" id="SSF57667">
    <property type="entry name" value="beta-beta-alpha zinc fingers"/>
    <property type="match status" value="3"/>
</dbReference>
<dbReference type="OMA" id="RICLMES"/>
<dbReference type="Pfam" id="PF00096">
    <property type="entry name" value="zf-C2H2"/>
    <property type="match status" value="3"/>
</dbReference>
<feature type="region of interest" description="Disordered" evidence="7">
    <location>
        <begin position="234"/>
        <end position="253"/>
    </location>
</feature>
<evidence type="ECO:0000259" key="8">
    <source>
        <dbReference type="PROSITE" id="PS50157"/>
    </source>
</evidence>
<evidence type="ECO:0000256" key="5">
    <source>
        <dbReference type="PROSITE-ProRule" id="PRU00042"/>
    </source>
</evidence>
<keyword evidence="1 6" id="KW-0479">Metal-binding</keyword>
<feature type="domain" description="ZAD" evidence="9">
    <location>
        <begin position="10"/>
        <end position="79"/>
    </location>
</feature>
<dbReference type="AlphaFoldDB" id="A0A336MB47"/>
<protein>
    <submittedName>
        <fullName evidence="10">CSON014659 protein</fullName>
    </submittedName>
</protein>
<dbReference type="Pfam" id="PF13912">
    <property type="entry name" value="zf-C2H2_6"/>
    <property type="match status" value="1"/>
</dbReference>
<evidence type="ECO:0000259" key="9">
    <source>
        <dbReference type="PROSITE" id="PS51915"/>
    </source>
</evidence>
<dbReference type="Gene3D" id="3.30.160.60">
    <property type="entry name" value="Classic Zinc Finger"/>
    <property type="match status" value="5"/>
</dbReference>
<sequence length="542" mass="63515">MDIKIEINPIMCRLCFKDNVTLHCDIESCQELIQNIAQIQLQPDEHLPNKVCKGCYNMLEIGNEIRKRCLESVTLFSDLLNEKLGVDEIPISASSIDDGEVENHEIVYETESGLESQGFACCMCSVIVENSTDLIEHQTNVHKWEYMNAEVDVENERCLVCMKLFDSMSSKMKHRTCAECMETFYSEEDLAQHHEEMHSDNMDTEYLDGEDILIEDVEIHETNTDDLVYRVVETSESERHDSSQPRKKRTYEKSAITIEREKNRKPKRKAKYGCCQCTAQANTKVEMKEHFQIEHKELVNNNDVWGHACFLCNSCFESRQDLLKHVNAPRMEEFHCDIEGCGEIFQSQGQLRKHFDTTHYGDHIFKCDQCDKEYLRQTSLNHHKYIMHDVRSNFYCDKCDKVFHRKAFWKEHMNSHNGIKTYQCTVCESAFARRTGLQAHMRKHTGERPYECKDCDKRYSHFTDLKRHRYTHTGEYPFMCLICEKGFSKRSAFETHNKNHTKKNIVLPAIKNEASLESAIEEEEDEDQSQKSISYETDEQKP</sequence>
<dbReference type="PROSITE" id="PS00028">
    <property type="entry name" value="ZINC_FINGER_C2H2_1"/>
    <property type="match status" value="8"/>
</dbReference>
<feature type="domain" description="C2H2-type" evidence="8">
    <location>
        <begin position="175"/>
        <end position="203"/>
    </location>
</feature>
<dbReference type="EMBL" id="UFQT01000843">
    <property type="protein sequence ID" value="SSX27572.1"/>
    <property type="molecule type" value="Genomic_DNA"/>
</dbReference>
<dbReference type="PANTHER" id="PTHR24379:SF121">
    <property type="entry name" value="C2H2-TYPE DOMAIN-CONTAINING PROTEIN"/>
    <property type="match status" value="1"/>
</dbReference>
<evidence type="ECO:0000256" key="7">
    <source>
        <dbReference type="SAM" id="MobiDB-lite"/>
    </source>
</evidence>
<dbReference type="InterPro" id="IPR036236">
    <property type="entry name" value="Znf_C2H2_sf"/>
</dbReference>
<feature type="domain" description="C2H2-type" evidence="8">
    <location>
        <begin position="334"/>
        <end position="364"/>
    </location>
</feature>
<dbReference type="SUPFAM" id="SSF57716">
    <property type="entry name" value="Glucocorticoid receptor-like (DNA-binding domain)"/>
    <property type="match status" value="1"/>
</dbReference>